<gene>
    <name evidence="1" type="ORF">Plil01_001724100</name>
</gene>
<sequence>MAERPRASLGRRRVRLRNGTLGMEQRSAGGAHTEHGRFITILPMAEPVKASEFGAQLVGFVQNTDPSAEKLDVITKFIERGGGTLD</sequence>
<evidence type="ECO:0000313" key="1">
    <source>
        <dbReference type="EMBL" id="GMF60418.1"/>
    </source>
</evidence>
<dbReference type="EMBL" id="BSXW01009186">
    <property type="protein sequence ID" value="GMF60418.1"/>
    <property type="molecule type" value="Genomic_DNA"/>
</dbReference>
<evidence type="ECO:0000313" key="2">
    <source>
        <dbReference type="Proteomes" id="UP001165083"/>
    </source>
</evidence>
<dbReference type="Proteomes" id="UP001165083">
    <property type="component" value="Unassembled WGS sequence"/>
</dbReference>
<dbReference type="AlphaFoldDB" id="A0A9W6YE13"/>
<accession>A0A9W6YE13</accession>
<reference evidence="1" key="1">
    <citation type="submission" date="2023-04" db="EMBL/GenBank/DDBJ databases">
        <title>Phytophthora lilii NBRC 32176.</title>
        <authorList>
            <person name="Ichikawa N."/>
            <person name="Sato H."/>
            <person name="Tonouchi N."/>
        </authorList>
    </citation>
    <scope>NUCLEOTIDE SEQUENCE</scope>
    <source>
        <strain evidence="1">NBRC 32176</strain>
    </source>
</reference>
<comment type="caution">
    <text evidence="1">The sequence shown here is derived from an EMBL/GenBank/DDBJ whole genome shotgun (WGS) entry which is preliminary data.</text>
</comment>
<organism evidence="1 2">
    <name type="scientific">Phytophthora lilii</name>
    <dbReference type="NCBI Taxonomy" id="2077276"/>
    <lineage>
        <taxon>Eukaryota</taxon>
        <taxon>Sar</taxon>
        <taxon>Stramenopiles</taxon>
        <taxon>Oomycota</taxon>
        <taxon>Peronosporomycetes</taxon>
        <taxon>Peronosporales</taxon>
        <taxon>Peronosporaceae</taxon>
        <taxon>Phytophthora</taxon>
    </lineage>
</organism>
<name>A0A9W6YE13_9STRA</name>
<proteinExistence type="predicted"/>
<dbReference type="OrthoDB" id="3509362at2759"/>
<protein>
    <submittedName>
        <fullName evidence="1">Unnamed protein product</fullName>
    </submittedName>
</protein>
<keyword evidence="2" id="KW-1185">Reference proteome</keyword>